<sequence>MMENKKSKAFLIVISALVAFGVWLYVDSAKGIKVTTYANDIPVEFVGENTILADRGLMLLTGSTDTTVTLRLRAERTVIARLDTKKVRIRVDLSSVTAVGKQSLGYRVIYPEGISSNEVTVEYASTTSITVNIGELYKKSVEIRCERTGNLPEGYLAGEVSFAPETLEIRGQQADIERISYAKVVLDIDNATETVVKNLPFALYDYNDQLVEDEDIHAMSDFIQVTMPIQVIKELPLNVSFEESPGSSLSNVNYSITPESITVSGNPSILESVDSLLLGSISLAELDNSATYHYTITLPDGCANLSGVSTATVVVAFKDISNFNVTTTNIGVENGPEDRIASILTGEMTVTLRGTTEDLATITPDKVRVVGDLTDVSSADGSYTVPATVYVNTDRDVGVLGTYQIQVTISQTADNPEDDTTE</sequence>
<protein>
    <recommendedName>
        <fullName evidence="3">YbbR domain-containing protein</fullName>
    </recommendedName>
</protein>
<dbReference type="InterPro" id="IPR053154">
    <property type="entry name" value="c-di-AMP_regulator"/>
</dbReference>
<dbReference type="Proteomes" id="UP000787672">
    <property type="component" value="Unassembled WGS sequence"/>
</dbReference>
<comment type="caution">
    <text evidence="1">The sequence shown here is derived from an EMBL/GenBank/DDBJ whole genome shotgun (WGS) entry which is preliminary data.</text>
</comment>
<dbReference type="Pfam" id="PF07949">
    <property type="entry name" value="YbbR"/>
    <property type="match status" value="1"/>
</dbReference>
<evidence type="ECO:0000313" key="2">
    <source>
        <dbReference type="Proteomes" id="UP000787672"/>
    </source>
</evidence>
<keyword evidence="2" id="KW-1185">Reference proteome</keyword>
<dbReference type="EMBL" id="JAHLQN010000001">
    <property type="protein sequence ID" value="MBU5627278.1"/>
    <property type="molecule type" value="Genomic_DNA"/>
</dbReference>
<name>A0ABS6FAF9_9FIRM</name>
<proteinExistence type="predicted"/>
<organism evidence="1 2">
    <name type="scientific">Dysosmobacter acutus</name>
    <dbReference type="NCBI Taxonomy" id="2841504"/>
    <lineage>
        <taxon>Bacteria</taxon>
        <taxon>Bacillati</taxon>
        <taxon>Bacillota</taxon>
        <taxon>Clostridia</taxon>
        <taxon>Eubacteriales</taxon>
        <taxon>Oscillospiraceae</taxon>
        <taxon>Dysosmobacter</taxon>
    </lineage>
</organism>
<gene>
    <name evidence="1" type="ORF">KQI82_10195</name>
</gene>
<reference evidence="1 2" key="1">
    <citation type="submission" date="2021-06" db="EMBL/GenBank/DDBJ databases">
        <authorList>
            <person name="Sun Q."/>
            <person name="Li D."/>
        </authorList>
    </citation>
    <scope>NUCLEOTIDE SEQUENCE [LARGE SCALE GENOMIC DNA]</scope>
    <source>
        <strain evidence="1 2">MSJ-2</strain>
    </source>
</reference>
<evidence type="ECO:0000313" key="1">
    <source>
        <dbReference type="EMBL" id="MBU5627278.1"/>
    </source>
</evidence>
<dbReference type="InterPro" id="IPR012505">
    <property type="entry name" value="YbbR"/>
</dbReference>
<dbReference type="PANTHER" id="PTHR37804">
    <property type="entry name" value="CDAA REGULATORY PROTEIN CDAR"/>
    <property type="match status" value="1"/>
</dbReference>
<dbReference type="PANTHER" id="PTHR37804:SF1">
    <property type="entry name" value="CDAA REGULATORY PROTEIN CDAR"/>
    <property type="match status" value="1"/>
</dbReference>
<dbReference type="RefSeq" id="WP_216632652.1">
    <property type="nucleotide sequence ID" value="NZ_JAHLQN010000001.1"/>
</dbReference>
<accession>A0ABS6FAF9</accession>
<evidence type="ECO:0008006" key="3">
    <source>
        <dbReference type="Google" id="ProtNLM"/>
    </source>
</evidence>